<protein>
    <submittedName>
        <fullName evidence="1">Uncharacterized protein</fullName>
    </submittedName>
</protein>
<dbReference type="Proteomes" id="UP001516400">
    <property type="component" value="Unassembled WGS sequence"/>
</dbReference>
<reference evidence="1 2" key="1">
    <citation type="journal article" date="2021" name="BMC Biol.">
        <title>Horizontally acquired antibacterial genes associated with adaptive radiation of ladybird beetles.</title>
        <authorList>
            <person name="Li H.S."/>
            <person name="Tang X.F."/>
            <person name="Huang Y.H."/>
            <person name="Xu Z.Y."/>
            <person name="Chen M.L."/>
            <person name="Du X.Y."/>
            <person name="Qiu B.Y."/>
            <person name="Chen P.T."/>
            <person name="Zhang W."/>
            <person name="Slipinski A."/>
            <person name="Escalona H.E."/>
            <person name="Waterhouse R.M."/>
            <person name="Zwick A."/>
            <person name="Pang H."/>
        </authorList>
    </citation>
    <scope>NUCLEOTIDE SEQUENCE [LARGE SCALE GENOMIC DNA]</scope>
    <source>
        <strain evidence="1">SYSU2018</strain>
    </source>
</reference>
<evidence type="ECO:0000313" key="1">
    <source>
        <dbReference type="EMBL" id="KAL3286589.1"/>
    </source>
</evidence>
<accession>A0ABD2P6M5</accession>
<proteinExistence type="predicted"/>
<dbReference type="AlphaFoldDB" id="A0ABD2P6M5"/>
<gene>
    <name evidence="1" type="ORF">HHI36_001090</name>
</gene>
<keyword evidence="2" id="KW-1185">Reference proteome</keyword>
<sequence length="132" mass="15025">MSCFMCVNPSGLAATETMTAVRLLFLPQQRAAQETQCRCLIHEDKNEISTVGIPDRRYKFEIFITPEAQRSFRFPDSVNNATFAAILDAARSQRHYWNCTNLIAPVQIVEWTVRPSFQPYKAAKPENLTRGA</sequence>
<name>A0ABD2P6M5_9CUCU</name>
<organism evidence="1 2">
    <name type="scientific">Cryptolaemus montrouzieri</name>
    <dbReference type="NCBI Taxonomy" id="559131"/>
    <lineage>
        <taxon>Eukaryota</taxon>
        <taxon>Metazoa</taxon>
        <taxon>Ecdysozoa</taxon>
        <taxon>Arthropoda</taxon>
        <taxon>Hexapoda</taxon>
        <taxon>Insecta</taxon>
        <taxon>Pterygota</taxon>
        <taxon>Neoptera</taxon>
        <taxon>Endopterygota</taxon>
        <taxon>Coleoptera</taxon>
        <taxon>Polyphaga</taxon>
        <taxon>Cucujiformia</taxon>
        <taxon>Coccinelloidea</taxon>
        <taxon>Coccinellidae</taxon>
        <taxon>Scymninae</taxon>
        <taxon>Scymnini</taxon>
        <taxon>Cryptolaemus</taxon>
    </lineage>
</organism>
<evidence type="ECO:0000313" key="2">
    <source>
        <dbReference type="Proteomes" id="UP001516400"/>
    </source>
</evidence>
<dbReference type="EMBL" id="JABFTP020000185">
    <property type="protein sequence ID" value="KAL3286589.1"/>
    <property type="molecule type" value="Genomic_DNA"/>
</dbReference>
<comment type="caution">
    <text evidence="1">The sequence shown here is derived from an EMBL/GenBank/DDBJ whole genome shotgun (WGS) entry which is preliminary data.</text>
</comment>